<evidence type="ECO:0000259" key="3">
    <source>
        <dbReference type="Pfam" id="PF00535"/>
    </source>
</evidence>
<evidence type="ECO:0000256" key="1">
    <source>
        <dbReference type="SAM" id="Phobius"/>
    </source>
</evidence>
<dbReference type="InterPro" id="IPR001173">
    <property type="entry name" value="Glyco_trans_2-like"/>
</dbReference>
<keyword evidence="1" id="KW-0812">Transmembrane</keyword>
<accession>A0AAD3D7Z0</accession>
<organism evidence="4 5">
    <name type="scientific">Chaetoceros tenuissimus</name>
    <dbReference type="NCBI Taxonomy" id="426638"/>
    <lineage>
        <taxon>Eukaryota</taxon>
        <taxon>Sar</taxon>
        <taxon>Stramenopiles</taxon>
        <taxon>Ochrophyta</taxon>
        <taxon>Bacillariophyta</taxon>
        <taxon>Coscinodiscophyceae</taxon>
        <taxon>Chaetocerotophycidae</taxon>
        <taxon>Chaetocerotales</taxon>
        <taxon>Chaetocerotaceae</taxon>
        <taxon>Chaetoceros</taxon>
    </lineage>
</organism>
<keyword evidence="1" id="KW-1133">Transmembrane helix</keyword>
<dbReference type="Gene3D" id="3.90.550.10">
    <property type="entry name" value="Spore Coat Polysaccharide Biosynthesis Protein SpsA, Chain A"/>
    <property type="match status" value="2"/>
</dbReference>
<proteinExistence type="predicted"/>
<dbReference type="SUPFAM" id="SSF53448">
    <property type="entry name" value="Nucleotide-diphospho-sugar transferases"/>
    <property type="match status" value="2"/>
</dbReference>
<dbReference type="EMBL" id="BLLK01000069">
    <property type="protein sequence ID" value="GFH59592.1"/>
    <property type="molecule type" value="Genomic_DNA"/>
</dbReference>
<feature type="domain" description="Glycosyltransferase 2-like" evidence="3">
    <location>
        <begin position="80"/>
        <end position="215"/>
    </location>
</feature>
<feature type="signal peptide" evidence="2">
    <location>
        <begin position="1"/>
        <end position="33"/>
    </location>
</feature>
<comment type="caution">
    <text evidence="4">The sequence shown here is derived from an EMBL/GenBank/DDBJ whole genome shotgun (WGS) entry which is preliminary data.</text>
</comment>
<keyword evidence="5" id="KW-1185">Reference proteome</keyword>
<evidence type="ECO:0000313" key="5">
    <source>
        <dbReference type="Proteomes" id="UP001054902"/>
    </source>
</evidence>
<reference evidence="4 5" key="1">
    <citation type="journal article" date="2021" name="Sci. Rep.">
        <title>The genome of the diatom Chaetoceros tenuissimus carries an ancient integrated fragment of an extant virus.</title>
        <authorList>
            <person name="Hongo Y."/>
            <person name="Kimura K."/>
            <person name="Takaki Y."/>
            <person name="Yoshida Y."/>
            <person name="Baba S."/>
            <person name="Kobayashi G."/>
            <person name="Nagasaki K."/>
            <person name="Hano T."/>
            <person name="Tomaru Y."/>
        </authorList>
    </citation>
    <scope>NUCLEOTIDE SEQUENCE [LARGE SCALE GENOMIC DNA]</scope>
    <source>
        <strain evidence="4 5">NIES-3715</strain>
    </source>
</reference>
<dbReference type="Pfam" id="PF00535">
    <property type="entry name" value="Glycos_transf_2"/>
    <property type="match status" value="1"/>
</dbReference>
<protein>
    <recommendedName>
        <fullName evidence="3">Glycosyltransferase 2-like domain-containing protein</fullName>
    </recommendedName>
</protein>
<name>A0AAD3D7Z0_9STRA</name>
<dbReference type="Proteomes" id="UP001054902">
    <property type="component" value="Unassembled WGS sequence"/>
</dbReference>
<keyword evidence="1" id="KW-0472">Membrane</keyword>
<gene>
    <name evidence="4" type="ORF">CTEN210_16068</name>
</gene>
<sequence>MKNRNATSRIGRRIHTFTLIIFTLYCSLDFATCAQIAAAAPSRIKGYIRRIKHSSSELESKVIEPKICTPSNSTDETLWIAMPAWNETKGLERCLQSIQHQVNTGFANVHVVVFEDYSIDMFTEAQKKYYQDRMSVTFLSNNGQEKYGSAYGKWKLFEYIRSQAMPYEYTLIVDGDDSLADEHVIAYVYKRLKESKAWFAWGRHNGKYSEQCKPIQWKLRTSVKTIRNSIWSFCHPRMFQTHLLQHLEEKDFQRDDGNWLQKATDRPFIFKFMEMAGLDRIKYIGDQKALYNYTFDSRNGLKVFKKEVIQGDKELINNRPPSLKQNEVIHVISCIYKRKNSREFFNRLAMSKLPPGHELRIHICNNSPERQNELTSIANDVVRASSDKLSLSIDVENMGGNQGGFARFLLAQKIIQKEPGDYIIMIDDDQYVRKDTIAELYKKRQPMTYKTWFGKTWRKNDKDYWNAFPFLISRPSQRAGYRLDVTHYQYGGTGMSIIDASIFLYKELYSLEEKYKFLEDMWLSHIVNKQGWEIIRLFLFFDEEYKESVEGGQFNNLHSIKNEFFAKLNYFQCRTGKGVGEKIDKIFENETRHWSRFLKGFLTKVVVLVLLAYCLKGIFQRNRSCATPRRKSKKR</sequence>
<evidence type="ECO:0000256" key="2">
    <source>
        <dbReference type="SAM" id="SignalP"/>
    </source>
</evidence>
<keyword evidence="2" id="KW-0732">Signal</keyword>
<evidence type="ECO:0000313" key="4">
    <source>
        <dbReference type="EMBL" id="GFH59592.1"/>
    </source>
</evidence>
<dbReference type="CDD" id="cd00761">
    <property type="entry name" value="Glyco_tranf_GTA_type"/>
    <property type="match status" value="1"/>
</dbReference>
<feature type="chain" id="PRO_5042207661" description="Glycosyltransferase 2-like domain-containing protein" evidence="2">
    <location>
        <begin position="34"/>
        <end position="635"/>
    </location>
</feature>
<feature type="transmembrane region" description="Helical" evidence="1">
    <location>
        <begin position="601"/>
        <end position="619"/>
    </location>
</feature>
<dbReference type="InterPro" id="IPR029044">
    <property type="entry name" value="Nucleotide-diphossugar_trans"/>
</dbReference>
<dbReference type="AlphaFoldDB" id="A0AAD3D7Z0"/>